<feature type="coiled-coil region" evidence="1">
    <location>
        <begin position="29"/>
        <end position="56"/>
    </location>
</feature>
<evidence type="ECO:0000256" key="1">
    <source>
        <dbReference type="SAM" id="Coils"/>
    </source>
</evidence>
<sequence>MFELILIGLTVIFFLILFRNEILEKSNLNIEKLGNMSDIENKLDKLEEQEQETRMFCKILKNKEKNQLDKVVENTNIKFDTEWKKQNELINQIKKKIINIKLDKIEKDFMEFNNKKNNKSESFKKRQMLIEKTKGHLRKPRMLNLKVNNLLK</sequence>
<evidence type="ECO:0000313" key="2">
    <source>
        <dbReference type="EMBL" id="QDY52014.1"/>
    </source>
</evidence>
<accession>A0A5B8IPY3</accession>
<dbReference type="EMBL" id="MK250086">
    <property type="protein sequence ID" value="QDY52014.1"/>
    <property type="molecule type" value="Genomic_DNA"/>
</dbReference>
<reference evidence="2" key="1">
    <citation type="submission" date="2018-11" db="EMBL/GenBank/DDBJ databases">
        <title>A distinct lineage of giant viruses engineers rhodopsin photosystems in predatory marine eukaryotes.</title>
        <authorList>
            <person name="Needham D.M."/>
            <person name="Yoshizawa S."/>
            <person name="Hosaka T."/>
            <person name="Poirier C."/>
            <person name="Choi C.-J."/>
            <person name="Hehenberger E."/>
            <person name="Irwin N.A.T."/>
            <person name="Wilken S."/>
            <person name="Yung C.-M."/>
            <person name="Bachy C."/>
            <person name="Kurihara R."/>
            <person name="Nakajima Y."/>
            <person name="Kojima K."/>
            <person name="Kimura-Someya T."/>
            <person name="Leonard G."/>
            <person name="Malmstrom R.R."/>
            <person name="Mende D."/>
            <person name="Olson D.K."/>
            <person name="Sudo Y."/>
            <person name="Sudek S."/>
            <person name="Richards T.A."/>
            <person name="DeLong E.F."/>
            <person name="Keeling P.J."/>
            <person name="Santoro A.E."/>
            <person name="Shirouzu M."/>
            <person name="Iwasaki W."/>
            <person name="Worden A.Z."/>
        </authorList>
    </citation>
    <scope>NUCLEOTIDE SEQUENCE</scope>
</reference>
<organism evidence="2">
    <name type="scientific">Mimiviridae sp. ChoanoV1</name>
    <dbReference type="NCBI Taxonomy" id="2596887"/>
    <lineage>
        <taxon>Viruses</taxon>
        <taxon>Varidnaviria</taxon>
        <taxon>Bamfordvirae</taxon>
        <taxon>Nucleocytoviricota</taxon>
        <taxon>Megaviricetes</taxon>
        <taxon>Imitervirales</taxon>
        <taxon>Schizomimiviridae</taxon>
    </lineage>
</organism>
<keyword evidence="1" id="KW-0175">Coiled coil</keyword>
<name>A0A5B8IPY3_9VIRU</name>
<gene>
    <name evidence="2" type="ORF">2_86</name>
</gene>
<proteinExistence type="predicted"/>
<protein>
    <submittedName>
        <fullName evidence="2">Uncharacterized protein</fullName>
    </submittedName>
</protein>